<dbReference type="Proteomes" id="UP001283361">
    <property type="component" value="Unassembled WGS sequence"/>
</dbReference>
<evidence type="ECO:0000313" key="2">
    <source>
        <dbReference type="Proteomes" id="UP001283361"/>
    </source>
</evidence>
<name>A0AAE1BA68_9GAST</name>
<dbReference type="AlphaFoldDB" id="A0AAE1BA68"/>
<organism evidence="1 2">
    <name type="scientific">Elysia crispata</name>
    <name type="common">lettuce slug</name>
    <dbReference type="NCBI Taxonomy" id="231223"/>
    <lineage>
        <taxon>Eukaryota</taxon>
        <taxon>Metazoa</taxon>
        <taxon>Spiralia</taxon>
        <taxon>Lophotrochozoa</taxon>
        <taxon>Mollusca</taxon>
        <taxon>Gastropoda</taxon>
        <taxon>Heterobranchia</taxon>
        <taxon>Euthyneura</taxon>
        <taxon>Panpulmonata</taxon>
        <taxon>Sacoglossa</taxon>
        <taxon>Placobranchoidea</taxon>
        <taxon>Plakobranchidae</taxon>
        <taxon>Elysia</taxon>
    </lineage>
</organism>
<sequence length="110" mass="12018">MCKISSLFGDQCLLDWTKGHSRNGVISAILRGNVLSGHQPRLANKGTITVNLELLIGNRITHINSGLSSLSDIWSKPTSCLLYRNSSYTQHPVGRQTRQGKAVTMLPTAD</sequence>
<protein>
    <submittedName>
        <fullName evidence="1">Uncharacterized protein</fullName>
    </submittedName>
</protein>
<keyword evidence="2" id="KW-1185">Reference proteome</keyword>
<comment type="caution">
    <text evidence="1">The sequence shown here is derived from an EMBL/GenBank/DDBJ whole genome shotgun (WGS) entry which is preliminary data.</text>
</comment>
<evidence type="ECO:0000313" key="1">
    <source>
        <dbReference type="EMBL" id="KAK3802508.1"/>
    </source>
</evidence>
<reference evidence="1" key="1">
    <citation type="journal article" date="2023" name="G3 (Bethesda)">
        <title>A reference genome for the long-term kleptoplast-retaining sea slug Elysia crispata morphotype clarki.</title>
        <authorList>
            <person name="Eastman K.E."/>
            <person name="Pendleton A.L."/>
            <person name="Shaikh M.A."/>
            <person name="Suttiyut T."/>
            <person name="Ogas R."/>
            <person name="Tomko P."/>
            <person name="Gavelis G."/>
            <person name="Widhalm J.R."/>
            <person name="Wisecaver J.H."/>
        </authorList>
    </citation>
    <scope>NUCLEOTIDE SEQUENCE</scope>
    <source>
        <strain evidence="1">ECLA1</strain>
    </source>
</reference>
<dbReference type="EMBL" id="JAWDGP010000229">
    <property type="protein sequence ID" value="KAK3802508.1"/>
    <property type="molecule type" value="Genomic_DNA"/>
</dbReference>
<gene>
    <name evidence="1" type="ORF">RRG08_015796</name>
</gene>
<accession>A0AAE1BA68</accession>
<proteinExistence type="predicted"/>